<dbReference type="KEGG" id="beo:BEH_25120"/>
<gene>
    <name evidence="1" type="ORF">BEH_25120</name>
</gene>
<evidence type="ECO:0000313" key="1">
    <source>
        <dbReference type="EMBL" id="AWG44289.1"/>
    </source>
</evidence>
<reference evidence="1 2" key="1">
    <citation type="journal article" date="2015" name="PLoS ONE">
        <title>Genome Sequence of Bacillus endophyticus and Analysis of Its Companion Mechanism in the Ketogulonigenium vulgare-Bacillus Strain Consortium.</title>
        <authorList>
            <person name="Jia N."/>
            <person name="Du J."/>
            <person name="Ding M.Z."/>
            <person name="Gao F."/>
            <person name="Yuan Y.J."/>
        </authorList>
    </citation>
    <scope>NUCLEOTIDE SEQUENCE [LARGE SCALE GENOMIC DNA]</scope>
    <source>
        <strain evidence="1 2">Hbe603</strain>
        <plasmid evidence="2">pbeh2</plasmid>
    </source>
</reference>
<name>A0A2S1LZP8_9BACI</name>
<protein>
    <submittedName>
        <fullName evidence="1">Uncharacterized protein</fullName>
    </submittedName>
</protein>
<keyword evidence="2" id="KW-1185">Reference proteome</keyword>
<sequence>MFDLLKTLNPGTDIEDVFINGKEEGVDAFASFNPQTGLVTFSKRNGEILVVDFRRIDALEFN</sequence>
<dbReference type="EMBL" id="CP015324">
    <property type="protein sequence ID" value="AWG44289.1"/>
    <property type="molecule type" value="Genomic_DNA"/>
</dbReference>
<keyword evidence="1" id="KW-0614">Plasmid</keyword>
<geneLocation type="plasmid" evidence="2">
    <name>pbeh2</name>
</geneLocation>
<dbReference type="AlphaFoldDB" id="A0A2S1LZP8"/>
<accession>A0A2S1LZP8</accession>
<dbReference type="Proteomes" id="UP000036202">
    <property type="component" value="Plasmid pbeh2"/>
</dbReference>
<proteinExistence type="predicted"/>
<evidence type="ECO:0000313" key="2">
    <source>
        <dbReference type="Proteomes" id="UP000036202"/>
    </source>
</evidence>
<organism evidence="1 2">
    <name type="scientific">Priestia filamentosa</name>
    <dbReference type="NCBI Taxonomy" id="1402861"/>
    <lineage>
        <taxon>Bacteria</taxon>
        <taxon>Bacillati</taxon>
        <taxon>Bacillota</taxon>
        <taxon>Bacilli</taxon>
        <taxon>Bacillales</taxon>
        <taxon>Bacillaceae</taxon>
        <taxon>Priestia</taxon>
    </lineage>
</organism>